<dbReference type="Proteomes" id="UP000828048">
    <property type="component" value="Chromosome 8"/>
</dbReference>
<comment type="caution">
    <text evidence="1">The sequence shown here is derived from an EMBL/GenBank/DDBJ whole genome shotgun (WGS) entry which is preliminary data.</text>
</comment>
<keyword evidence="2" id="KW-1185">Reference proteome</keyword>
<evidence type="ECO:0000313" key="2">
    <source>
        <dbReference type="Proteomes" id="UP000828048"/>
    </source>
</evidence>
<reference evidence="1 2" key="1">
    <citation type="journal article" date="2021" name="Hortic Res">
        <title>High-quality reference genome and annotation aids understanding of berry development for evergreen blueberry (Vaccinium darrowii).</title>
        <authorList>
            <person name="Yu J."/>
            <person name="Hulse-Kemp A.M."/>
            <person name="Babiker E."/>
            <person name="Staton M."/>
        </authorList>
    </citation>
    <scope>NUCLEOTIDE SEQUENCE [LARGE SCALE GENOMIC DNA]</scope>
    <source>
        <strain evidence="2">cv. NJ 8807/NJ 8810</strain>
        <tissue evidence="1">Young leaf</tissue>
    </source>
</reference>
<proteinExistence type="predicted"/>
<sequence length="617" mass="65771">MSSSSSLLLLIFLSLSLSETQKIISHAFSIQEASIQDLQAAFRKNQLTSRKLVEFYIGEIQRLNPVLKGVIEVNPDALHQADVADHKRRAEGPQSCYGLHGIPVLLKDNIATKDKLNTTAGSFALLKSIVPRDAGVVMKLGKAGAIVLGKASLSEWADFRSLNAPEGWSARGGQRKGKSIHRLRYCGDNMVQNPYVLSASPCGSSNGSAISVAANMVAVSLGTETDGSILCPPSSNSVVGIKPTVGLTNRAGVIPITLRQDTIGPICRTVADAVYVLDAVVGFDPRDAEATRKASKYIPHGGYVKFLKKDGLEGKRIGIVRNPFFNFGDNSVLAEAFQNHFHTLRRKGAILVDYLEIANIDEILNYTASGEAVAAFAEFKLSLHAYLSDLVASPVRSLADVIAFNQKNPDLEMLKEYGQVILLVAEATNGIGDTEKAALQNLARLTKDGFLKVMRENKLDALVTPAADTDPFLAIGGFPGISVPAGFDENGMPFGISFGGLKGSEPKLIGSLAEATNGIGDTEKAALQNLARLTKDGFVKVMRENKLDALVTPAADTDSFLAIGGFPGISVPAGFDENGVPFGISFGGLKGSEPKLIEIAYGFEQATKIRKPPSFKP</sequence>
<evidence type="ECO:0000313" key="1">
    <source>
        <dbReference type="EMBL" id="KAH7852022.1"/>
    </source>
</evidence>
<accession>A0ACB7YEG8</accession>
<organism evidence="1 2">
    <name type="scientific">Vaccinium darrowii</name>
    <dbReference type="NCBI Taxonomy" id="229202"/>
    <lineage>
        <taxon>Eukaryota</taxon>
        <taxon>Viridiplantae</taxon>
        <taxon>Streptophyta</taxon>
        <taxon>Embryophyta</taxon>
        <taxon>Tracheophyta</taxon>
        <taxon>Spermatophyta</taxon>
        <taxon>Magnoliopsida</taxon>
        <taxon>eudicotyledons</taxon>
        <taxon>Gunneridae</taxon>
        <taxon>Pentapetalae</taxon>
        <taxon>asterids</taxon>
        <taxon>Ericales</taxon>
        <taxon>Ericaceae</taxon>
        <taxon>Vaccinioideae</taxon>
        <taxon>Vaccinieae</taxon>
        <taxon>Vaccinium</taxon>
    </lineage>
</organism>
<gene>
    <name evidence="1" type="ORF">Vadar_019598</name>
</gene>
<dbReference type="EMBL" id="CM037158">
    <property type="protein sequence ID" value="KAH7852022.1"/>
    <property type="molecule type" value="Genomic_DNA"/>
</dbReference>
<protein>
    <submittedName>
        <fullName evidence="1">Uncharacterized protein</fullName>
    </submittedName>
</protein>
<name>A0ACB7YEG8_9ERIC</name>